<keyword evidence="1" id="KW-1133">Transmembrane helix</keyword>
<feature type="transmembrane region" description="Helical" evidence="1">
    <location>
        <begin position="59"/>
        <end position="78"/>
    </location>
</feature>
<dbReference type="RefSeq" id="WP_125719971.1">
    <property type="nucleotide sequence ID" value="NZ_PPUZ01000041.1"/>
</dbReference>
<proteinExistence type="predicted"/>
<dbReference type="Pfam" id="PF04307">
    <property type="entry name" value="YdjM"/>
    <property type="match status" value="1"/>
</dbReference>
<evidence type="ECO:0000313" key="3">
    <source>
        <dbReference type="Proteomes" id="UP000292345"/>
    </source>
</evidence>
<protein>
    <submittedName>
        <fullName evidence="2">Metal-dependent hydrolase</fullName>
    </submittedName>
</protein>
<feature type="transmembrane region" description="Helical" evidence="1">
    <location>
        <begin position="85"/>
        <end position="103"/>
    </location>
</feature>
<feature type="transmembrane region" description="Helical" evidence="1">
    <location>
        <begin position="135"/>
        <end position="153"/>
    </location>
</feature>
<accession>A0A4Q7E769</accession>
<organism evidence="2 3">
    <name type="scientific">Pseudoalteromonas rubra</name>
    <dbReference type="NCBI Taxonomy" id="43658"/>
    <lineage>
        <taxon>Bacteria</taxon>
        <taxon>Pseudomonadati</taxon>
        <taxon>Pseudomonadota</taxon>
        <taxon>Gammaproteobacteria</taxon>
        <taxon>Alteromonadales</taxon>
        <taxon>Pseudoalteromonadaceae</taxon>
        <taxon>Pseudoalteromonas</taxon>
    </lineage>
</organism>
<reference evidence="2 3" key="1">
    <citation type="submission" date="2018-01" db="EMBL/GenBank/DDBJ databases">
        <title>Co-occurrence of chitin degradation, pigmentation and bioactivity in marine Pseudoalteromonas.</title>
        <authorList>
            <person name="Paulsen S."/>
            <person name="Gram L."/>
            <person name="Machado H."/>
        </authorList>
    </citation>
    <scope>NUCLEOTIDE SEQUENCE [LARGE SCALE GENOMIC DNA]</scope>
    <source>
        <strain evidence="2 3">S1946</strain>
    </source>
</reference>
<gene>
    <name evidence="2" type="ORF">C3B51_15810</name>
</gene>
<dbReference type="EMBL" id="PPUZ01000041">
    <property type="protein sequence ID" value="RZM78136.1"/>
    <property type="molecule type" value="Genomic_DNA"/>
</dbReference>
<sequence length="185" mass="21121">MTPSAHLMMSWLCGASTVVTKRERILITLAGLTPDLDGAGLLIDWLTGTTRYYQQWHHVFGHNLVFAVAIATCAGLLAHTRQARVWLMSFVAIHLHLFTDLIGSKGPDGYQWPIEYLYPFSNTSLTWQGQWALNAWQNQLIWLALLLACISYIRRKNISFFELFGSKLDEAARSLCIRLSARYFR</sequence>
<keyword evidence="1" id="KW-0812">Transmembrane</keyword>
<evidence type="ECO:0000313" key="2">
    <source>
        <dbReference type="EMBL" id="RZM78136.1"/>
    </source>
</evidence>
<dbReference type="GO" id="GO:0016787">
    <property type="term" value="F:hydrolase activity"/>
    <property type="evidence" value="ECO:0007669"/>
    <property type="project" value="UniProtKB-KW"/>
</dbReference>
<dbReference type="Proteomes" id="UP000292345">
    <property type="component" value="Unassembled WGS sequence"/>
</dbReference>
<keyword evidence="1" id="KW-0472">Membrane</keyword>
<dbReference type="AlphaFoldDB" id="A0A4Q7E769"/>
<dbReference type="InterPro" id="IPR007404">
    <property type="entry name" value="YdjM-like"/>
</dbReference>
<keyword evidence="2" id="KW-0378">Hydrolase</keyword>
<evidence type="ECO:0000256" key="1">
    <source>
        <dbReference type="SAM" id="Phobius"/>
    </source>
</evidence>
<name>A0A4Q7E769_9GAMM</name>
<comment type="caution">
    <text evidence="2">The sequence shown here is derived from an EMBL/GenBank/DDBJ whole genome shotgun (WGS) entry which is preliminary data.</text>
</comment>